<dbReference type="EMBL" id="CP003060">
    <property type="protein sequence ID" value="AEP29384.1"/>
    <property type="molecule type" value="Genomic_DNA"/>
</dbReference>
<dbReference type="HOGENOM" id="CLU_1007464_0_0_6"/>
<evidence type="ECO:0000313" key="1">
    <source>
        <dbReference type="EMBL" id="AEP29384.1"/>
    </source>
</evidence>
<gene>
    <name evidence="1" type="ordered locus">GNIT_1260</name>
</gene>
<keyword evidence="2" id="KW-1185">Reference proteome</keyword>
<reference evidence="1 2" key="1">
    <citation type="journal article" date="2011" name="J. Bacteriol.">
        <title>Complete genome sequence of seawater bacterium Glaciecola nitratireducens FR1064T.</title>
        <authorList>
            <person name="Bian F."/>
            <person name="Qin Q.L."/>
            <person name="Xie B.B."/>
            <person name="Shu Y.L."/>
            <person name="Zhang X.Y."/>
            <person name="Yu Y."/>
            <person name="Chen B."/>
            <person name="Chen X.L."/>
            <person name="Zhou B.C."/>
            <person name="Zhang Y.Z."/>
        </authorList>
    </citation>
    <scope>NUCLEOTIDE SEQUENCE [LARGE SCALE GENOMIC DNA]</scope>
    <source>
        <strain evidence="2">JCM 12485 / KCTC 12276 / FR1064</strain>
    </source>
</reference>
<dbReference type="Proteomes" id="UP000009282">
    <property type="component" value="Chromosome"/>
</dbReference>
<name>G4QKZ4_GLANF</name>
<protein>
    <submittedName>
        <fullName evidence="1">Uncharacterized protein</fullName>
    </submittedName>
</protein>
<sequence length="276" mass="32037">MQLKQTNIQLRDAKRYLTLKGHYRLLDVKMYDHYLADFEFIITVSDGDTELKLSTFKPVRLPLGGFVYVEASFKDNGVGGYWDLHNVRLSSIEEALHCCGFEVDAAQQQGTKIMPLPSQIKQITDVSLVKIKDMFIQGYSKQKEIERCYSFYDAILLRESLSWLFSVKFESDKQRDYAAVGAMLWMGFKHYIDPNYKLTAGVDDMQEYRDFLEQGIATLSKFDEDLANYFERIMNENLMLNLDGSLLNECSITQALQIVYFHGVTVPNFYEEKRYG</sequence>
<proteinExistence type="predicted"/>
<accession>G4QKZ4</accession>
<organism evidence="1 2">
    <name type="scientific">Glaciecola nitratireducens (strain JCM 12485 / KCTC 12276 / FR1064)</name>
    <dbReference type="NCBI Taxonomy" id="1085623"/>
    <lineage>
        <taxon>Bacteria</taxon>
        <taxon>Pseudomonadati</taxon>
        <taxon>Pseudomonadota</taxon>
        <taxon>Gammaproteobacteria</taxon>
        <taxon>Alteromonadales</taxon>
        <taxon>Alteromonadaceae</taxon>
        <taxon>Brumicola</taxon>
    </lineage>
</organism>
<dbReference type="AlphaFoldDB" id="G4QKZ4"/>
<dbReference type="RefSeq" id="WP_014108258.1">
    <property type="nucleotide sequence ID" value="NC_016041.1"/>
</dbReference>
<dbReference type="KEGG" id="gni:GNIT_1260"/>
<evidence type="ECO:0000313" key="2">
    <source>
        <dbReference type="Proteomes" id="UP000009282"/>
    </source>
</evidence>
<dbReference type="STRING" id="1085623.GNIT_1260"/>